<accession>A0A2D1G9Y5</accession>
<evidence type="ECO:0000313" key="2">
    <source>
        <dbReference type="Proteomes" id="UP000231264"/>
    </source>
</evidence>
<proteinExistence type="predicted"/>
<dbReference type="Proteomes" id="UP000231264">
    <property type="component" value="Segment"/>
</dbReference>
<evidence type="ECO:0000313" key="1">
    <source>
        <dbReference type="EMBL" id="ATN88691.1"/>
    </source>
</evidence>
<organism evidence="1 2">
    <name type="scientific">Mycobacterium phage Demsculpinboyz</name>
    <dbReference type="NCBI Taxonomy" id="2041528"/>
    <lineage>
        <taxon>Viruses</taxon>
        <taxon>Duplodnaviria</taxon>
        <taxon>Heunggongvirae</taxon>
        <taxon>Uroviricota</taxon>
        <taxon>Caudoviricetes</taxon>
        <taxon>Gracegardnervirinae</taxon>
        <taxon>Avanivirus</taxon>
        <taxon>Avanivirus demsculpinboyz</taxon>
    </lineage>
</organism>
<gene>
    <name evidence="1" type="ORF">SEA_DEMSCULPINBOYZ_96</name>
</gene>
<name>A0A2D1G9Y5_9CAUD</name>
<dbReference type="EMBL" id="MF919502">
    <property type="protein sequence ID" value="ATN88691.1"/>
    <property type="molecule type" value="Genomic_DNA"/>
</dbReference>
<protein>
    <submittedName>
        <fullName evidence="1">Uncharacterized protein</fullName>
    </submittedName>
</protein>
<reference evidence="2" key="1">
    <citation type="submission" date="2017-09" db="EMBL/GenBank/DDBJ databases">
        <authorList>
            <person name="Ehlers B."/>
            <person name="Leendertz F.H."/>
        </authorList>
    </citation>
    <scope>NUCLEOTIDE SEQUENCE [LARGE SCALE GENOMIC DNA]</scope>
</reference>
<sequence length="160" mass="17800">MRDVVERAKAALEALGDKGPWTIDSEDGEPIIHEAHHYDSTDEWYDVDGANGGWVAHCEDLPVAEFIAQARSLVPELIAEVERLTAALAELHPEGSYREYVPAYRAENGNVIPIGSTTVLAEFAEKDCAQLRSPEDRTEIFVAYRDTPRWSPVAHLPEES</sequence>
<keyword evidence="2" id="KW-1185">Reference proteome</keyword>